<feature type="chain" id="PRO_5047411199" description="Lysozyme inhibitor LprI N-terminal domain-containing protein" evidence="1">
    <location>
        <begin position="19"/>
        <end position="183"/>
    </location>
</feature>
<dbReference type="RefSeq" id="WP_258827472.1">
    <property type="nucleotide sequence ID" value="NZ_JANUHA010000005.1"/>
</dbReference>
<protein>
    <recommendedName>
        <fullName evidence="4">Lysozyme inhibitor LprI N-terminal domain-containing protein</fullName>
    </recommendedName>
</protein>
<dbReference type="EMBL" id="JANUHA010000005">
    <property type="protein sequence ID" value="MCS0596427.1"/>
    <property type="molecule type" value="Genomic_DNA"/>
</dbReference>
<evidence type="ECO:0000256" key="1">
    <source>
        <dbReference type="SAM" id="SignalP"/>
    </source>
</evidence>
<evidence type="ECO:0008006" key="4">
    <source>
        <dbReference type="Google" id="ProtNLM"/>
    </source>
</evidence>
<sequence>MKKLVGILVLAAAGGAGAAEQAAPSAPGGYWTETYAGPTLNALRCVAPQVPVISQFNQRIRTVTRAVRQWQNCHRGVLAALAPSRAAEHIPAEALAAMTPLEREAATRHVAAVHAQLAEAIGREAVPVIARHDAWRDATLAYVAGQNSVSPGARAVAWTERFVSNERESESLQRQVAAGLPVR</sequence>
<gene>
    <name evidence="2" type="ORF">NX780_08690</name>
</gene>
<keyword evidence="3" id="KW-1185">Reference proteome</keyword>
<comment type="caution">
    <text evidence="2">The sequence shown here is derived from an EMBL/GenBank/DDBJ whole genome shotgun (WGS) entry which is preliminary data.</text>
</comment>
<keyword evidence="1" id="KW-0732">Signal</keyword>
<reference evidence="2 3" key="1">
    <citation type="submission" date="2022-08" db="EMBL/GenBank/DDBJ databases">
        <title>Reclassification of Massilia species as members of the genera Telluria, Duganella, Pseudoduganella, Mokoshia gen. nov. and Zemynaea gen. nov. using orthogonal and non-orthogonal genome-based approaches.</title>
        <authorList>
            <person name="Bowman J.P."/>
        </authorList>
    </citation>
    <scope>NUCLEOTIDE SEQUENCE [LARGE SCALE GENOMIC DNA]</scope>
    <source>
        <strain evidence="2 3">JCM 31661</strain>
    </source>
</reference>
<name>A0ABT2AJL1_9BURK</name>
<evidence type="ECO:0000313" key="3">
    <source>
        <dbReference type="Proteomes" id="UP001206572"/>
    </source>
</evidence>
<proteinExistence type="predicted"/>
<organism evidence="2 3">
    <name type="scientific">Massilia agri</name>
    <dbReference type="NCBI Taxonomy" id="1886785"/>
    <lineage>
        <taxon>Bacteria</taxon>
        <taxon>Pseudomonadati</taxon>
        <taxon>Pseudomonadota</taxon>
        <taxon>Betaproteobacteria</taxon>
        <taxon>Burkholderiales</taxon>
        <taxon>Oxalobacteraceae</taxon>
        <taxon>Telluria group</taxon>
        <taxon>Massilia</taxon>
    </lineage>
</organism>
<dbReference type="Proteomes" id="UP001206572">
    <property type="component" value="Unassembled WGS sequence"/>
</dbReference>
<evidence type="ECO:0000313" key="2">
    <source>
        <dbReference type="EMBL" id="MCS0596427.1"/>
    </source>
</evidence>
<feature type="signal peptide" evidence="1">
    <location>
        <begin position="1"/>
        <end position="18"/>
    </location>
</feature>
<accession>A0ABT2AJL1</accession>